<reference evidence="6 7" key="1">
    <citation type="submission" date="2020-08" db="EMBL/GenBank/DDBJ databases">
        <title>Genomic Encyclopedia of Type Strains, Phase IV (KMG-V): Genome sequencing to study the core and pangenomes of soil and plant-associated prokaryotes.</title>
        <authorList>
            <person name="Whitman W."/>
        </authorList>
    </citation>
    <scope>NUCLEOTIDE SEQUENCE [LARGE SCALE GENOMIC DNA]</scope>
    <source>
        <strain evidence="6 7">X5P2</strain>
    </source>
</reference>
<dbReference type="SMART" id="SM00091">
    <property type="entry name" value="PAS"/>
    <property type="match status" value="2"/>
</dbReference>
<comment type="caution">
    <text evidence="6">The sequence shown here is derived from an EMBL/GenBank/DDBJ whole genome shotgun (WGS) entry which is preliminary data.</text>
</comment>
<dbReference type="InterPro" id="IPR000700">
    <property type="entry name" value="PAS-assoc_C"/>
</dbReference>
<dbReference type="InterPro" id="IPR001610">
    <property type="entry name" value="PAC"/>
</dbReference>
<accession>A0A9X0QJS0</accession>
<dbReference type="Gene3D" id="3.30.70.270">
    <property type="match status" value="1"/>
</dbReference>
<dbReference type="Gene3D" id="3.30.450.20">
    <property type="entry name" value="PAS domain"/>
    <property type="match status" value="1"/>
</dbReference>
<name>A0A9X0QJS0_9BACT</name>
<feature type="domain" description="PAC" evidence="4">
    <location>
        <begin position="196"/>
        <end position="248"/>
    </location>
</feature>
<dbReference type="Pfam" id="PF08448">
    <property type="entry name" value="PAS_4"/>
    <property type="match status" value="1"/>
</dbReference>
<dbReference type="EC" id="2.7.7.65" evidence="1"/>
<keyword evidence="7" id="KW-1185">Reference proteome</keyword>
<dbReference type="NCBIfam" id="TIGR00229">
    <property type="entry name" value="sensory_box"/>
    <property type="match status" value="1"/>
</dbReference>
<evidence type="ECO:0000259" key="4">
    <source>
        <dbReference type="PROSITE" id="PS50113"/>
    </source>
</evidence>
<dbReference type="Proteomes" id="UP000535182">
    <property type="component" value="Unassembled WGS sequence"/>
</dbReference>
<dbReference type="PANTHER" id="PTHR45138">
    <property type="entry name" value="REGULATORY COMPONENTS OF SENSORY TRANSDUCTION SYSTEM"/>
    <property type="match status" value="1"/>
</dbReference>
<protein>
    <recommendedName>
        <fullName evidence="1">diguanylate cyclase</fullName>
        <ecNumber evidence="1">2.7.7.65</ecNumber>
    </recommendedName>
</protein>
<evidence type="ECO:0000256" key="2">
    <source>
        <dbReference type="ARBA" id="ARBA00034247"/>
    </source>
</evidence>
<evidence type="ECO:0000259" key="5">
    <source>
        <dbReference type="PROSITE" id="PS50887"/>
    </source>
</evidence>
<feature type="domain" description="PAS" evidence="3">
    <location>
        <begin position="121"/>
        <end position="176"/>
    </location>
</feature>
<sequence length="411" mass="45213">MEDLLQFLYLMPVGVVKFSADGTVDMMNPVASALLASITTSDTLLDIFSALTPIAPDLRQRVARFAGPAGTIVEQQWLRALAGERELVLSLTVNQIKDNVYMAVLTDVSRLSKQEEKLYVDRKKFFAIFDNVRDYAIYTITMDGLIEEWNQSVQRYAGWLAADVEGRSMSLLQPPDDPDRPRIDLLLAEAQRIGSTEIEGWVLKRDGSRLWGNSVVTALPDESGTVRGFVVVSRDITERKGLEDEMKMLATVDSLTGAYNRRKGNEFLIAEANRQARNGRPFAVLMLDIDHFKTINDGFGHTAGDSVLCAFVRICKNTLRSIDVVVRWGGEEFLLVLPDTDAAEAMSTAERVRTATSAMEVTSPEGLPIRFTISIGVAVSAGDSPGNLLSRSDLALYAAKTGGRNRVILAS</sequence>
<proteinExistence type="predicted"/>
<dbReference type="PANTHER" id="PTHR45138:SF9">
    <property type="entry name" value="DIGUANYLATE CYCLASE DGCM-RELATED"/>
    <property type="match status" value="1"/>
</dbReference>
<dbReference type="InterPro" id="IPR043128">
    <property type="entry name" value="Rev_trsase/Diguanyl_cyclase"/>
</dbReference>
<dbReference type="SUPFAM" id="SSF55073">
    <property type="entry name" value="Nucleotide cyclase"/>
    <property type="match status" value="1"/>
</dbReference>
<gene>
    <name evidence="6" type="ORF">HDF14_005340</name>
</gene>
<dbReference type="FunFam" id="3.30.70.270:FF:000001">
    <property type="entry name" value="Diguanylate cyclase domain protein"/>
    <property type="match status" value="1"/>
</dbReference>
<evidence type="ECO:0000259" key="3">
    <source>
        <dbReference type="PROSITE" id="PS50112"/>
    </source>
</evidence>
<dbReference type="PROSITE" id="PS50887">
    <property type="entry name" value="GGDEF"/>
    <property type="match status" value="1"/>
</dbReference>
<dbReference type="SUPFAM" id="SSF55785">
    <property type="entry name" value="PYP-like sensor domain (PAS domain)"/>
    <property type="match status" value="1"/>
</dbReference>
<dbReference type="InterPro" id="IPR035965">
    <property type="entry name" value="PAS-like_dom_sf"/>
</dbReference>
<dbReference type="PROSITE" id="PS50112">
    <property type="entry name" value="PAS"/>
    <property type="match status" value="1"/>
</dbReference>
<organism evidence="6 7">
    <name type="scientific">Tunturiibacter gelidiferens</name>
    <dbReference type="NCBI Taxonomy" id="3069689"/>
    <lineage>
        <taxon>Bacteria</taxon>
        <taxon>Pseudomonadati</taxon>
        <taxon>Acidobacteriota</taxon>
        <taxon>Terriglobia</taxon>
        <taxon>Terriglobales</taxon>
        <taxon>Acidobacteriaceae</taxon>
        <taxon>Tunturiibacter</taxon>
    </lineage>
</organism>
<dbReference type="InterPro" id="IPR013656">
    <property type="entry name" value="PAS_4"/>
</dbReference>
<dbReference type="InterPro" id="IPR029787">
    <property type="entry name" value="Nucleotide_cyclase"/>
</dbReference>
<comment type="catalytic activity">
    <reaction evidence="2">
        <text>2 GTP = 3',3'-c-di-GMP + 2 diphosphate</text>
        <dbReference type="Rhea" id="RHEA:24898"/>
        <dbReference type="ChEBI" id="CHEBI:33019"/>
        <dbReference type="ChEBI" id="CHEBI:37565"/>
        <dbReference type="ChEBI" id="CHEBI:58805"/>
        <dbReference type="EC" id="2.7.7.65"/>
    </reaction>
</comment>
<evidence type="ECO:0000313" key="6">
    <source>
        <dbReference type="EMBL" id="MBB5331691.1"/>
    </source>
</evidence>
<dbReference type="InterPro" id="IPR050469">
    <property type="entry name" value="Diguanylate_Cyclase"/>
</dbReference>
<evidence type="ECO:0000256" key="1">
    <source>
        <dbReference type="ARBA" id="ARBA00012528"/>
    </source>
</evidence>
<dbReference type="AlphaFoldDB" id="A0A9X0QJS0"/>
<feature type="domain" description="GGDEF" evidence="5">
    <location>
        <begin position="280"/>
        <end position="411"/>
    </location>
</feature>
<dbReference type="EMBL" id="JACHEB010000017">
    <property type="protein sequence ID" value="MBB5331691.1"/>
    <property type="molecule type" value="Genomic_DNA"/>
</dbReference>
<dbReference type="InterPro" id="IPR000160">
    <property type="entry name" value="GGDEF_dom"/>
</dbReference>
<dbReference type="CDD" id="cd01949">
    <property type="entry name" value="GGDEF"/>
    <property type="match status" value="1"/>
</dbReference>
<dbReference type="PROSITE" id="PS50113">
    <property type="entry name" value="PAC"/>
    <property type="match status" value="1"/>
</dbReference>
<dbReference type="SMART" id="SM00086">
    <property type="entry name" value="PAC"/>
    <property type="match status" value="1"/>
</dbReference>
<dbReference type="NCBIfam" id="TIGR00254">
    <property type="entry name" value="GGDEF"/>
    <property type="match status" value="1"/>
</dbReference>
<dbReference type="Pfam" id="PF00990">
    <property type="entry name" value="GGDEF"/>
    <property type="match status" value="1"/>
</dbReference>
<dbReference type="CDD" id="cd00130">
    <property type="entry name" value="PAS"/>
    <property type="match status" value="1"/>
</dbReference>
<dbReference type="SMART" id="SM00267">
    <property type="entry name" value="GGDEF"/>
    <property type="match status" value="1"/>
</dbReference>
<dbReference type="InterPro" id="IPR000014">
    <property type="entry name" value="PAS"/>
</dbReference>
<evidence type="ECO:0000313" key="7">
    <source>
        <dbReference type="Proteomes" id="UP000535182"/>
    </source>
</evidence>
<dbReference type="GO" id="GO:0052621">
    <property type="term" value="F:diguanylate cyclase activity"/>
    <property type="evidence" value="ECO:0007669"/>
    <property type="project" value="UniProtKB-EC"/>
</dbReference>
<dbReference type="RefSeq" id="WP_183981503.1">
    <property type="nucleotide sequence ID" value="NZ_JACHEB010000017.1"/>
</dbReference>